<sequence>MLSHFENKNHTGVVPSAPPSEDVSECDTYRSWSSHQDHSSFSQVSCKEYYTDSSLTDQIYLTALPVSSSDQTQESSTASDSLYTQTYLISKSRNPLIYVSIGNLPSTDINAGIFHGHSADAQHSQPSETTSGNFHDCSPKSQCNPQSMAVPFGNFHDSSPKSQQTPQSMDTPFGNFHDRSPKSQQNPQSMDIPFGNFHGLSPKSQNNPTTSDITASILRGHLPKSQHNPPTGISHCLPPKSPPIQTSNQCQLPYLFQTVY</sequence>
<reference evidence="2" key="1">
    <citation type="submission" date="2014-12" db="EMBL/GenBank/DDBJ databases">
        <title>Insight into the proteome of Arion vulgaris.</title>
        <authorList>
            <person name="Aradska J."/>
            <person name="Bulat T."/>
            <person name="Smidak R."/>
            <person name="Sarate P."/>
            <person name="Gangsoo J."/>
            <person name="Sialana F."/>
            <person name="Bilban M."/>
            <person name="Lubec G."/>
        </authorList>
    </citation>
    <scope>NUCLEOTIDE SEQUENCE</scope>
    <source>
        <tissue evidence="2">Skin</tissue>
    </source>
</reference>
<dbReference type="EMBL" id="HACG01037761">
    <property type="protein sequence ID" value="CEK84626.1"/>
    <property type="molecule type" value="Transcribed_RNA"/>
</dbReference>
<feature type="compositionally biased region" description="Polar residues" evidence="1">
    <location>
        <begin position="121"/>
        <end position="147"/>
    </location>
</feature>
<feature type="compositionally biased region" description="Polar residues" evidence="1">
    <location>
        <begin position="156"/>
        <end position="170"/>
    </location>
</feature>
<proteinExistence type="predicted"/>
<accession>A0A0B7AX34</accession>
<evidence type="ECO:0000256" key="1">
    <source>
        <dbReference type="SAM" id="MobiDB-lite"/>
    </source>
</evidence>
<protein>
    <submittedName>
        <fullName evidence="2">Uncharacterized protein</fullName>
    </submittedName>
</protein>
<gene>
    <name evidence="2" type="primary">ORF143664</name>
</gene>
<feature type="compositionally biased region" description="Polar residues" evidence="1">
    <location>
        <begin position="202"/>
        <end position="214"/>
    </location>
</feature>
<feature type="region of interest" description="Disordered" evidence="1">
    <location>
        <begin position="1"/>
        <end position="22"/>
    </location>
</feature>
<feature type="region of interest" description="Disordered" evidence="1">
    <location>
        <begin position="118"/>
        <end position="244"/>
    </location>
</feature>
<organism evidence="2">
    <name type="scientific">Arion vulgaris</name>
    <dbReference type="NCBI Taxonomy" id="1028688"/>
    <lineage>
        <taxon>Eukaryota</taxon>
        <taxon>Metazoa</taxon>
        <taxon>Spiralia</taxon>
        <taxon>Lophotrochozoa</taxon>
        <taxon>Mollusca</taxon>
        <taxon>Gastropoda</taxon>
        <taxon>Heterobranchia</taxon>
        <taxon>Euthyneura</taxon>
        <taxon>Panpulmonata</taxon>
        <taxon>Eupulmonata</taxon>
        <taxon>Stylommatophora</taxon>
        <taxon>Helicina</taxon>
        <taxon>Arionoidea</taxon>
        <taxon>Arionidae</taxon>
        <taxon>Arion</taxon>
    </lineage>
</organism>
<dbReference type="AlphaFoldDB" id="A0A0B7AX34"/>
<evidence type="ECO:0000313" key="2">
    <source>
        <dbReference type="EMBL" id="CEK84626.1"/>
    </source>
</evidence>
<name>A0A0B7AX34_9EUPU</name>